<feature type="transmembrane region" description="Helical" evidence="6">
    <location>
        <begin position="436"/>
        <end position="455"/>
    </location>
</feature>
<dbReference type="InterPro" id="IPR036259">
    <property type="entry name" value="MFS_trans_sf"/>
</dbReference>
<dbReference type="AlphaFoldDB" id="A0A140DU57"/>
<feature type="transmembrane region" description="Helical" evidence="6">
    <location>
        <begin position="396"/>
        <end position="416"/>
    </location>
</feature>
<evidence type="ECO:0000256" key="4">
    <source>
        <dbReference type="ARBA" id="ARBA00022989"/>
    </source>
</evidence>
<protein>
    <recommendedName>
        <fullName evidence="7">Major facilitator superfamily (MFS) profile domain-containing protein</fullName>
    </recommendedName>
</protein>
<evidence type="ECO:0000256" key="3">
    <source>
        <dbReference type="ARBA" id="ARBA00022692"/>
    </source>
</evidence>
<dbReference type="KEGG" id="fro:AALO17_10500"/>
<feature type="transmembrane region" description="Helical" evidence="6">
    <location>
        <begin position="265"/>
        <end position="285"/>
    </location>
</feature>
<feature type="transmembrane region" description="Helical" evidence="6">
    <location>
        <begin position="101"/>
        <end position="123"/>
    </location>
</feature>
<feature type="domain" description="Major facilitator superfamily (MFS) profile" evidence="7">
    <location>
        <begin position="8"/>
        <end position="459"/>
    </location>
</feature>
<comment type="subcellular location">
    <subcellularLocation>
        <location evidence="1">Cell membrane</location>
        <topology evidence="1">Multi-pass membrane protein</topology>
    </subcellularLocation>
</comment>
<feature type="transmembrane region" description="Helical" evidence="6">
    <location>
        <begin position="77"/>
        <end position="95"/>
    </location>
</feature>
<dbReference type="GO" id="GO:0005886">
    <property type="term" value="C:plasma membrane"/>
    <property type="evidence" value="ECO:0007669"/>
    <property type="project" value="UniProtKB-SubCell"/>
</dbReference>
<dbReference type="EMBL" id="CP011391">
    <property type="protein sequence ID" value="AMK54184.1"/>
    <property type="molecule type" value="Genomic_DNA"/>
</dbReference>
<keyword evidence="9" id="KW-1185">Reference proteome</keyword>
<gene>
    <name evidence="8" type="ORF">AALO17_10500</name>
</gene>
<dbReference type="STRING" id="1702221.AALO17_10500"/>
<dbReference type="PROSITE" id="PS50850">
    <property type="entry name" value="MFS"/>
    <property type="match status" value="1"/>
</dbReference>
<feature type="transmembrane region" description="Helical" evidence="6">
    <location>
        <begin position="45"/>
        <end position="65"/>
    </location>
</feature>
<feature type="transmembrane region" description="Helical" evidence="6">
    <location>
        <begin position="330"/>
        <end position="350"/>
    </location>
</feature>
<keyword evidence="5 6" id="KW-0472">Membrane</keyword>
<proteinExistence type="predicted"/>
<feature type="transmembrane region" description="Helical" evidence="6">
    <location>
        <begin position="194"/>
        <end position="217"/>
    </location>
</feature>
<feature type="transmembrane region" description="Helical" evidence="6">
    <location>
        <begin position="356"/>
        <end position="375"/>
    </location>
</feature>
<dbReference type="GO" id="GO:0022857">
    <property type="term" value="F:transmembrane transporter activity"/>
    <property type="evidence" value="ECO:0007669"/>
    <property type="project" value="InterPro"/>
</dbReference>
<feature type="transmembrane region" description="Helical" evidence="6">
    <location>
        <begin position="135"/>
        <end position="156"/>
    </location>
</feature>
<dbReference type="InterPro" id="IPR020846">
    <property type="entry name" value="MFS_dom"/>
</dbReference>
<evidence type="ECO:0000256" key="1">
    <source>
        <dbReference type="ARBA" id="ARBA00004651"/>
    </source>
</evidence>
<evidence type="ECO:0000256" key="2">
    <source>
        <dbReference type="ARBA" id="ARBA00022448"/>
    </source>
</evidence>
<dbReference type="SUPFAM" id="SSF103473">
    <property type="entry name" value="MFS general substrate transporter"/>
    <property type="match status" value="1"/>
</dbReference>
<dbReference type="InterPro" id="IPR011701">
    <property type="entry name" value="MFS"/>
</dbReference>
<feature type="transmembrane region" description="Helical" evidence="6">
    <location>
        <begin position="223"/>
        <end position="245"/>
    </location>
</feature>
<dbReference type="OrthoDB" id="102502at2"/>
<dbReference type="Proteomes" id="UP000069771">
    <property type="component" value="Chromosome"/>
</dbReference>
<feature type="transmembrane region" description="Helical" evidence="6">
    <location>
        <begin position="305"/>
        <end position="323"/>
    </location>
</feature>
<accession>A0A140DU57</accession>
<reference evidence="8 9" key="1">
    <citation type="journal article" date="2016" name="Gut Pathog.">
        <title>Whole genome sequencing of "Faecalibaculum rodentium" ALO17, isolated from C57BL/6J laboratory mouse feces.</title>
        <authorList>
            <person name="Lim S."/>
            <person name="Chang D.H."/>
            <person name="Ahn S."/>
            <person name="Kim B.C."/>
        </authorList>
    </citation>
    <scope>NUCLEOTIDE SEQUENCE [LARGE SCALE GENOMIC DNA]</scope>
    <source>
        <strain evidence="8 9">Alo17</strain>
    </source>
</reference>
<dbReference type="Pfam" id="PF07690">
    <property type="entry name" value="MFS_1"/>
    <property type="match status" value="1"/>
</dbReference>
<dbReference type="RefSeq" id="WP_082743249.1">
    <property type="nucleotide sequence ID" value="NZ_CANRYF010000028.1"/>
</dbReference>
<evidence type="ECO:0000256" key="5">
    <source>
        <dbReference type="ARBA" id="ARBA00023136"/>
    </source>
</evidence>
<feature type="transmembrane region" description="Helical" evidence="6">
    <location>
        <begin position="162"/>
        <end position="182"/>
    </location>
</feature>
<name>A0A140DU57_9FIRM</name>
<evidence type="ECO:0000259" key="7">
    <source>
        <dbReference type="PROSITE" id="PS50850"/>
    </source>
</evidence>
<sequence length="476" mass="51057">MSTVTDSQRSRIMIGCYFVMFTIAAYGLSLATIQQPMLDSMGGGSYFSLITLIAAICMTIMTPIGGRLIDGLGNRKVTLYAGAISLISGLVMAFVPNLWVFIIMRILFSMAQGAMSSVPYILAREVNPPQVQGKIFGMLATVLAVGSFVGSWLAGVLVQNNLMWLAVAFPCLTLAPGIWLIYQNMYDDSHEGGLHLDWMGMILLTVCLSTLLLAMNFGARMGWFNGLIMTGFLVGFGSLLAFVYWENRAAVPLVPMALFQNRQYVLLLAITFCTVFYLIALNNYLPLGVQNVLQAGTSASGSLQLSKTIVLILVPTAFGIWVAKRKSHTWMALALSCIFVIVPCALLVFVGVNMPIWFIMLMVGLTGIADAFRSVAATPAAQEVLKPSDLGIGTSIIGFTITLANSIAATVDGIAYDSLSAAEAGIVGMSHGIDTTFLLSAGVAVIGLLLVVLFFRPIMNKNSRTSAAEQAKTARD</sequence>
<evidence type="ECO:0000313" key="9">
    <source>
        <dbReference type="Proteomes" id="UP000069771"/>
    </source>
</evidence>
<dbReference type="PANTHER" id="PTHR23501">
    <property type="entry name" value="MAJOR FACILITATOR SUPERFAMILY"/>
    <property type="match status" value="1"/>
</dbReference>
<keyword evidence="2" id="KW-0813">Transport</keyword>
<feature type="transmembrane region" description="Helical" evidence="6">
    <location>
        <begin position="12"/>
        <end position="33"/>
    </location>
</feature>
<evidence type="ECO:0000256" key="6">
    <source>
        <dbReference type="SAM" id="Phobius"/>
    </source>
</evidence>
<evidence type="ECO:0000313" key="8">
    <source>
        <dbReference type="EMBL" id="AMK54184.1"/>
    </source>
</evidence>
<organism evidence="8 9">
    <name type="scientific">Faecalibaculum rodentium</name>
    <dbReference type="NCBI Taxonomy" id="1702221"/>
    <lineage>
        <taxon>Bacteria</taxon>
        <taxon>Bacillati</taxon>
        <taxon>Bacillota</taxon>
        <taxon>Erysipelotrichia</taxon>
        <taxon>Erysipelotrichales</taxon>
        <taxon>Erysipelotrichaceae</taxon>
        <taxon>Faecalibaculum</taxon>
    </lineage>
</organism>
<keyword evidence="3 6" id="KW-0812">Transmembrane</keyword>
<dbReference type="Gene3D" id="1.20.1250.20">
    <property type="entry name" value="MFS general substrate transporter like domains"/>
    <property type="match status" value="2"/>
</dbReference>
<dbReference type="GeneID" id="78477823"/>
<dbReference type="PANTHER" id="PTHR23501:SF191">
    <property type="entry name" value="VACUOLAR BASIC AMINO ACID TRANSPORTER 4"/>
    <property type="match status" value="1"/>
</dbReference>
<keyword evidence="4 6" id="KW-1133">Transmembrane helix</keyword>